<sequence length="71" mass="7850">MIPVGRPAGDLPDLDRLTPAQQMGIACVRCGRRLGASGLRLGLVRDRWGHVFILWACAPHCPVGTTFFHRR</sequence>
<dbReference type="RefSeq" id="WP_120678182.1">
    <property type="nucleotide sequence ID" value="NZ_RBAL01000005.1"/>
</dbReference>
<comment type="caution">
    <text evidence="1">The sequence shown here is derived from an EMBL/GenBank/DDBJ whole genome shotgun (WGS) entry which is preliminary data.</text>
</comment>
<reference evidence="1 2" key="1">
    <citation type="journal article" date="2014" name="Int. J. Syst. Evol. Microbiol.">
        <title>Streptomyces hoynatensis sp. nov., isolated from deep marine sediment.</title>
        <authorList>
            <person name="Veyisoglu A."/>
            <person name="Sahin N."/>
        </authorList>
    </citation>
    <scope>NUCLEOTIDE SEQUENCE [LARGE SCALE GENOMIC DNA]</scope>
    <source>
        <strain evidence="1 2">KCTC 29097</strain>
    </source>
</reference>
<evidence type="ECO:0000313" key="1">
    <source>
        <dbReference type="EMBL" id="RKN42999.1"/>
    </source>
</evidence>
<keyword evidence="2" id="KW-1185">Reference proteome</keyword>
<dbReference type="PROSITE" id="PS51257">
    <property type="entry name" value="PROKAR_LIPOPROTEIN"/>
    <property type="match status" value="1"/>
</dbReference>
<protein>
    <submittedName>
        <fullName evidence="1">Uncharacterized protein</fullName>
    </submittedName>
</protein>
<accession>A0A3A9Z4L6</accession>
<dbReference type="EMBL" id="RBAL01000005">
    <property type="protein sequence ID" value="RKN42999.1"/>
    <property type="molecule type" value="Genomic_DNA"/>
</dbReference>
<evidence type="ECO:0000313" key="2">
    <source>
        <dbReference type="Proteomes" id="UP000272474"/>
    </source>
</evidence>
<dbReference type="AlphaFoldDB" id="A0A3A9Z4L6"/>
<name>A0A3A9Z4L6_9ACTN</name>
<organism evidence="1 2">
    <name type="scientific">Streptomyces hoynatensis</name>
    <dbReference type="NCBI Taxonomy" id="1141874"/>
    <lineage>
        <taxon>Bacteria</taxon>
        <taxon>Bacillati</taxon>
        <taxon>Actinomycetota</taxon>
        <taxon>Actinomycetes</taxon>
        <taxon>Kitasatosporales</taxon>
        <taxon>Streptomycetaceae</taxon>
        <taxon>Streptomyces</taxon>
    </lineage>
</organism>
<proteinExistence type="predicted"/>
<dbReference type="Proteomes" id="UP000272474">
    <property type="component" value="Unassembled WGS sequence"/>
</dbReference>
<gene>
    <name evidence="1" type="ORF">D7294_10785</name>
</gene>